<accession>A0A4Z2E7B5</accession>
<dbReference type="Proteomes" id="UP000314294">
    <property type="component" value="Unassembled WGS sequence"/>
</dbReference>
<reference evidence="2 3" key="1">
    <citation type="submission" date="2019-03" db="EMBL/GenBank/DDBJ databases">
        <title>First draft genome of Liparis tanakae, snailfish: a comprehensive survey of snailfish specific genes.</title>
        <authorList>
            <person name="Kim W."/>
            <person name="Song I."/>
            <person name="Jeong J.-H."/>
            <person name="Kim D."/>
            <person name="Kim S."/>
            <person name="Ryu S."/>
            <person name="Song J.Y."/>
            <person name="Lee S.K."/>
        </authorList>
    </citation>
    <scope>NUCLEOTIDE SEQUENCE [LARGE SCALE GENOMIC DNA]</scope>
    <source>
        <tissue evidence="2">Muscle</tissue>
    </source>
</reference>
<gene>
    <name evidence="2" type="ORF">EYF80_065224</name>
</gene>
<feature type="region of interest" description="Disordered" evidence="1">
    <location>
        <begin position="23"/>
        <end position="48"/>
    </location>
</feature>
<dbReference type="EMBL" id="SRLO01014711">
    <property type="protein sequence ID" value="TNN24651.1"/>
    <property type="molecule type" value="Genomic_DNA"/>
</dbReference>
<comment type="caution">
    <text evidence="2">The sequence shown here is derived from an EMBL/GenBank/DDBJ whole genome shotgun (WGS) entry which is preliminary data.</text>
</comment>
<evidence type="ECO:0000313" key="3">
    <source>
        <dbReference type="Proteomes" id="UP000314294"/>
    </source>
</evidence>
<keyword evidence="3" id="KW-1185">Reference proteome</keyword>
<evidence type="ECO:0000313" key="2">
    <source>
        <dbReference type="EMBL" id="TNN24651.1"/>
    </source>
</evidence>
<sequence>MVLMALQKPLHWAELEPVLHENHQGSNAIQDIHHPPISSGPQPDFEVD</sequence>
<organism evidence="2 3">
    <name type="scientific">Liparis tanakae</name>
    <name type="common">Tanaka's snailfish</name>
    <dbReference type="NCBI Taxonomy" id="230148"/>
    <lineage>
        <taxon>Eukaryota</taxon>
        <taxon>Metazoa</taxon>
        <taxon>Chordata</taxon>
        <taxon>Craniata</taxon>
        <taxon>Vertebrata</taxon>
        <taxon>Euteleostomi</taxon>
        <taxon>Actinopterygii</taxon>
        <taxon>Neopterygii</taxon>
        <taxon>Teleostei</taxon>
        <taxon>Neoteleostei</taxon>
        <taxon>Acanthomorphata</taxon>
        <taxon>Eupercaria</taxon>
        <taxon>Perciformes</taxon>
        <taxon>Cottioidei</taxon>
        <taxon>Cottales</taxon>
        <taxon>Liparidae</taxon>
        <taxon>Liparis</taxon>
    </lineage>
</organism>
<dbReference type="AlphaFoldDB" id="A0A4Z2E7B5"/>
<protein>
    <submittedName>
        <fullName evidence="2">Uncharacterized protein</fullName>
    </submittedName>
</protein>
<name>A0A4Z2E7B5_9TELE</name>
<evidence type="ECO:0000256" key="1">
    <source>
        <dbReference type="SAM" id="MobiDB-lite"/>
    </source>
</evidence>
<proteinExistence type="predicted"/>